<reference evidence="1 2" key="1">
    <citation type="journal article" date="2015" name="Elife">
        <title>Unprecedented genomic diversity of RNA viruses in arthropods reveals the ancestry of negative-sense RNA viruses.</title>
        <authorList>
            <person name="Li C.X."/>
            <person name="Shi M."/>
            <person name="Tian J.H."/>
            <person name="Lin X.D."/>
            <person name="Kang Y.J."/>
            <person name="Chen L.J."/>
            <person name="Qin X.C."/>
            <person name="Xu J."/>
            <person name="Holmes E.C."/>
            <person name="Zhang Y.Z."/>
        </authorList>
    </citation>
    <scope>NUCLEOTIDE SEQUENCE [LARGE SCALE GENOMIC DNA]</scope>
    <source>
        <strain evidence="1">SYZZ-4</strain>
    </source>
</reference>
<name>A0A0B5KKR5_9VIRU</name>
<keyword evidence="1" id="KW-0946">Virion</keyword>
<keyword evidence="2" id="KW-1185">Reference proteome</keyword>
<organism evidence="1 2">
    <name type="scientific">Shayang Spider Virus 1</name>
    <dbReference type="NCBI Taxonomy" id="1608068"/>
    <lineage>
        <taxon>Viruses</taxon>
        <taxon>Riboviria</taxon>
        <taxon>Orthornavirae</taxon>
        <taxon>Negarnaviricota</taxon>
        <taxon>Polyploviricotina</taxon>
        <taxon>Bunyaviricetes</taxon>
        <taxon>Hareavirales</taxon>
        <taxon>Nairoviridae</taxon>
        <taxon>Shaspivirus</taxon>
        <taxon>Shaspivirus aranei</taxon>
    </lineage>
</organism>
<dbReference type="GeneID" id="29122450"/>
<dbReference type="EMBL" id="KM817738">
    <property type="protein sequence ID" value="AJG39310.1"/>
    <property type="molecule type" value="Viral_cRNA"/>
</dbReference>
<dbReference type="Proteomes" id="UP000105166">
    <property type="component" value="Genome"/>
</dbReference>
<proteinExistence type="predicted"/>
<gene>
    <name evidence="1" type="primary">N</name>
</gene>
<dbReference type="RefSeq" id="YP_009300679.1">
    <property type="nucleotide sequence ID" value="NC_031219.1"/>
</dbReference>
<dbReference type="GO" id="GO:0019013">
    <property type="term" value="C:viral nucleocapsid"/>
    <property type="evidence" value="ECO:0007669"/>
    <property type="project" value="UniProtKB-KW"/>
</dbReference>
<accession>A0A0B5KKR5</accession>
<sequence>MANEQEPGLEDALRQVLDPELDIQAPAAPVRPAPAAQRNRARNVRNNAPAPIIVGNGGFVAPGAGYFPVYNNVQAANAALTANLNGVRLSNLNTNIDTLLGAVTIPNDLRTFVNRQDAELSAKNGAIARWLEEYLRQAAPKLEAYWLMSRSVLSACCVEIMKPSYAGIAAKVFEDRTKATADLEDVTLYGEKSREFRRNLPNVFQMPSMIDQGAAINETFTVSRNSLGRMQDMLTSIIDKRREKYPPAARNRPEGAVGAQHYDFFVGYLEGIAEPLMDTRTRRKNAEPAGLLDVQFGAFGGTDGLNQGVLLLTTALAEYRNRNGRLPNGIEQRNEADIVKAMEELELLTNDGLIERDNAEVIRQQASNLDVVFNFWLWCRASHVITLDGATNERNLIKMNLLLYAIGSRIVGANKITDMIGRAGAPFTEWHESMNETAGQYMPPYCMTWKRVSECLVPVLGVLKGNDMQYTTFMSGISPRYMIHLKPTSDHSIELIYGLFSLIRDAQNTSAGGGDINTAEHMFHQMLIAKKTTYTNTNNKEGNVFGITLRPGAPAAASVPLTIANLMRRTGLIRNNQAQRQA</sequence>
<keyword evidence="1" id="KW-0543">Viral nucleoprotein</keyword>
<evidence type="ECO:0000313" key="2">
    <source>
        <dbReference type="Proteomes" id="UP000105166"/>
    </source>
</evidence>
<evidence type="ECO:0000313" key="1">
    <source>
        <dbReference type="EMBL" id="AJG39310.1"/>
    </source>
</evidence>
<dbReference type="KEGG" id="vg:29122450"/>
<protein>
    <submittedName>
        <fullName evidence="1">Nucleocapsid protein</fullName>
    </submittedName>
</protein>